<dbReference type="InterPro" id="IPR016181">
    <property type="entry name" value="Acyl_CoA_acyltransferase"/>
</dbReference>
<name>A0A6S7DRR7_9BURK</name>
<accession>A0A6S7DRR7</accession>
<dbReference type="Gene3D" id="3.40.630.30">
    <property type="match status" value="1"/>
</dbReference>
<dbReference type="Proteomes" id="UP000494117">
    <property type="component" value="Unassembled WGS sequence"/>
</dbReference>
<dbReference type="PROSITE" id="PS51186">
    <property type="entry name" value="GNAT"/>
    <property type="match status" value="1"/>
</dbReference>
<dbReference type="GO" id="GO:0016747">
    <property type="term" value="F:acyltransferase activity, transferring groups other than amino-acyl groups"/>
    <property type="evidence" value="ECO:0007669"/>
    <property type="project" value="InterPro"/>
</dbReference>
<reference evidence="4 5" key="1">
    <citation type="submission" date="2020-04" db="EMBL/GenBank/DDBJ databases">
        <authorList>
            <person name="De Canck E."/>
        </authorList>
    </citation>
    <scope>NUCLEOTIDE SEQUENCE [LARGE SCALE GENOMIC DNA]</scope>
    <source>
        <strain evidence="4 5">LMG 26858</strain>
    </source>
</reference>
<dbReference type="PANTHER" id="PTHR43877">
    <property type="entry name" value="AMINOALKYLPHOSPHONATE N-ACETYLTRANSFERASE-RELATED-RELATED"/>
    <property type="match status" value="1"/>
</dbReference>
<sequence>MRLVRLAATRIMSGCRRPVAPLSTMASPQEKNVLEIIDVDFNNPEHGRQVLAMLNEYASGPMGGNAPLPAHAQQNLIAELARRPTARALLARIDGEAAGVAIYLEGFSTFACRPLLNLHDLGVAEKFQGRGVGKALLNALEERARDLGCCKITLEVLEGNAVAQGLYRKLGFEGYALDETTGRAMFWQKKLPALA</sequence>
<dbReference type="SUPFAM" id="SSF55729">
    <property type="entry name" value="Acyl-CoA N-acyltransferases (Nat)"/>
    <property type="match status" value="1"/>
</dbReference>
<dbReference type="InterPro" id="IPR000182">
    <property type="entry name" value="GNAT_dom"/>
</dbReference>
<evidence type="ECO:0000313" key="5">
    <source>
        <dbReference type="Proteomes" id="UP000494117"/>
    </source>
</evidence>
<dbReference type="EMBL" id="CADILG010000009">
    <property type="protein sequence ID" value="CAB3852251.1"/>
    <property type="molecule type" value="Genomic_DNA"/>
</dbReference>
<evidence type="ECO:0000313" key="4">
    <source>
        <dbReference type="EMBL" id="CAB3852251.1"/>
    </source>
</evidence>
<evidence type="ECO:0000259" key="3">
    <source>
        <dbReference type="PROSITE" id="PS51186"/>
    </source>
</evidence>
<keyword evidence="2 4" id="KW-0012">Acyltransferase</keyword>
<dbReference type="EC" id="2.3.1.-" evidence="4"/>
<proteinExistence type="predicted"/>
<dbReference type="CDD" id="cd04301">
    <property type="entry name" value="NAT_SF"/>
    <property type="match status" value="1"/>
</dbReference>
<evidence type="ECO:0000256" key="2">
    <source>
        <dbReference type="ARBA" id="ARBA00023315"/>
    </source>
</evidence>
<gene>
    <name evidence="4" type="primary">ypeA_1</name>
    <name evidence="4" type="ORF">LMG26858_01771</name>
</gene>
<protein>
    <submittedName>
        <fullName evidence="4">Acetyltransferase YpeA</fullName>
        <ecNumber evidence="4">2.3.1.-</ecNumber>
    </submittedName>
</protein>
<keyword evidence="5" id="KW-1185">Reference proteome</keyword>
<dbReference type="Pfam" id="PF00583">
    <property type="entry name" value="Acetyltransf_1"/>
    <property type="match status" value="1"/>
</dbReference>
<dbReference type="AlphaFoldDB" id="A0A6S7DRR7"/>
<dbReference type="InterPro" id="IPR050832">
    <property type="entry name" value="Bact_Acetyltransf"/>
</dbReference>
<keyword evidence="1 4" id="KW-0808">Transferase</keyword>
<evidence type="ECO:0000256" key="1">
    <source>
        <dbReference type="ARBA" id="ARBA00022679"/>
    </source>
</evidence>
<organism evidence="4 5">
    <name type="scientific">Achromobacter anxifer</name>
    <dbReference type="NCBI Taxonomy" id="1287737"/>
    <lineage>
        <taxon>Bacteria</taxon>
        <taxon>Pseudomonadati</taxon>
        <taxon>Pseudomonadota</taxon>
        <taxon>Betaproteobacteria</taxon>
        <taxon>Burkholderiales</taxon>
        <taxon>Alcaligenaceae</taxon>
        <taxon>Achromobacter</taxon>
    </lineage>
</organism>
<feature type="domain" description="N-acetyltransferase" evidence="3">
    <location>
        <begin position="37"/>
        <end position="192"/>
    </location>
</feature>